<feature type="compositionally biased region" description="Polar residues" evidence="1">
    <location>
        <begin position="135"/>
        <end position="145"/>
    </location>
</feature>
<organism evidence="2 3">
    <name type="scientific">Pleurodeles waltl</name>
    <name type="common">Iberian ribbed newt</name>
    <dbReference type="NCBI Taxonomy" id="8319"/>
    <lineage>
        <taxon>Eukaryota</taxon>
        <taxon>Metazoa</taxon>
        <taxon>Chordata</taxon>
        <taxon>Craniata</taxon>
        <taxon>Vertebrata</taxon>
        <taxon>Euteleostomi</taxon>
        <taxon>Amphibia</taxon>
        <taxon>Batrachia</taxon>
        <taxon>Caudata</taxon>
        <taxon>Salamandroidea</taxon>
        <taxon>Salamandridae</taxon>
        <taxon>Pleurodelinae</taxon>
        <taxon>Pleurodeles</taxon>
    </lineage>
</organism>
<feature type="region of interest" description="Disordered" evidence="1">
    <location>
        <begin position="1"/>
        <end position="50"/>
    </location>
</feature>
<feature type="region of interest" description="Disordered" evidence="1">
    <location>
        <begin position="72"/>
        <end position="205"/>
    </location>
</feature>
<sequence>MVCHRQGGEDPGVLWQAEHPLSETVGGPETLGTEDHGVPAGDGLPTRKGCPSDLTPLMARIMAVAYPELDGALRESQHPQSRGDEALYATTSCQGAPPPAVEVQPSMSAEATQEAPPTTTTVQPSDSAEAAQEAPPSTTTMQPSDSAEAAQEAPPTSTTVQPSDSAEAAQETPPTTVQPSDRAEAAQEAPPNTNTVQPSPPVDTM</sequence>
<feature type="compositionally biased region" description="Basic and acidic residues" evidence="1">
    <location>
        <begin position="72"/>
        <end position="85"/>
    </location>
</feature>
<proteinExistence type="predicted"/>
<dbReference type="AlphaFoldDB" id="A0AAV7NL37"/>
<reference evidence="2" key="1">
    <citation type="journal article" date="2022" name="bioRxiv">
        <title>Sequencing and chromosome-scale assembly of the giantPleurodeles waltlgenome.</title>
        <authorList>
            <person name="Brown T."/>
            <person name="Elewa A."/>
            <person name="Iarovenko S."/>
            <person name="Subramanian E."/>
            <person name="Araus A.J."/>
            <person name="Petzold A."/>
            <person name="Susuki M."/>
            <person name="Suzuki K.-i.T."/>
            <person name="Hayashi T."/>
            <person name="Toyoda A."/>
            <person name="Oliveira C."/>
            <person name="Osipova E."/>
            <person name="Leigh N.D."/>
            <person name="Simon A."/>
            <person name="Yun M.H."/>
        </authorList>
    </citation>
    <scope>NUCLEOTIDE SEQUENCE</scope>
    <source>
        <strain evidence="2">20211129_DDA</strain>
        <tissue evidence="2">Liver</tissue>
    </source>
</reference>
<dbReference type="EMBL" id="JANPWB010000012">
    <property type="protein sequence ID" value="KAJ1116234.1"/>
    <property type="molecule type" value="Genomic_DNA"/>
</dbReference>
<feature type="compositionally biased region" description="Polar residues" evidence="1">
    <location>
        <begin position="154"/>
        <end position="164"/>
    </location>
</feature>
<evidence type="ECO:0000313" key="3">
    <source>
        <dbReference type="Proteomes" id="UP001066276"/>
    </source>
</evidence>
<name>A0AAV7NL37_PLEWA</name>
<accession>A0AAV7NL37</accession>
<evidence type="ECO:0000256" key="1">
    <source>
        <dbReference type="SAM" id="MobiDB-lite"/>
    </source>
</evidence>
<dbReference type="Proteomes" id="UP001066276">
    <property type="component" value="Chromosome 8"/>
</dbReference>
<gene>
    <name evidence="2" type="ORF">NDU88_004452</name>
</gene>
<keyword evidence="3" id="KW-1185">Reference proteome</keyword>
<comment type="caution">
    <text evidence="2">The sequence shown here is derived from an EMBL/GenBank/DDBJ whole genome shotgun (WGS) entry which is preliminary data.</text>
</comment>
<evidence type="ECO:0000313" key="2">
    <source>
        <dbReference type="EMBL" id="KAJ1116234.1"/>
    </source>
</evidence>
<feature type="compositionally biased region" description="Low complexity" evidence="1">
    <location>
        <begin position="109"/>
        <end position="124"/>
    </location>
</feature>
<protein>
    <submittedName>
        <fullName evidence="2">Uncharacterized protein</fullName>
    </submittedName>
</protein>